<dbReference type="InterPro" id="IPR012947">
    <property type="entry name" value="tRNA_SAD"/>
</dbReference>
<dbReference type="Gene3D" id="6.10.250.550">
    <property type="match status" value="1"/>
</dbReference>
<dbReference type="PANTHER" id="PTHR11777:SF9">
    <property type="entry name" value="ALANINE--TRNA LIGASE, CYTOPLASMIC"/>
    <property type="match status" value="1"/>
</dbReference>
<dbReference type="InterPro" id="IPR018165">
    <property type="entry name" value="Ala-tRNA-synth_IIc_core"/>
</dbReference>
<dbReference type="SMART" id="SM00863">
    <property type="entry name" value="tRNA_SAD"/>
    <property type="match status" value="1"/>
</dbReference>
<dbReference type="SUPFAM" id="SSF55186">
    <property type="entry name" value="ThrRS/AlaRS common domain"/>
    <property type="match status" value="1"/>
</dbReference>
<keyword evidence="15" id="KW-1185">Reference proteome</keyword>
<evidence type="ECO:0000256" key="3">
    <source>
        <dbReference type="ARBA" id="ARBA00022598"/>
    </source>
</evidence>
<dbReference type="RefSeq" id="WP_378039484.1">
    <property type="nucleotide sequence ID" value="NZ_JBHSIV010000060.1"/>
</dbReference>
<evidence type="ECO:0000256" key="12">
    <source>
        <dbReference type="SAM" id="MobiDB-lite"/>
    </source>
</evidence>
<dbReference type="InterPro" id="IPR009000">
    <property type="entry name" value="Transl_B-barrel_sf"/>
</dbReference>
<comment type="function">
    <text evidence="9 11">Catalyzes the attachment of alanine to tRNA(Ala) in a two-step reaction: alanine is first activated by ATP to form Ala-AMP and then transferred to the acceptor end of tRNA(Ala). Also edits incorrectly charged Ser-tRNA(Ala) and Gly-tRNA(Ala) via its editing domain.</text>
</comment>
<dbReference type="InterPro" id="IPR018164">
    <property type="entry name" value="Ala-tRNA-synth_IIc_N"/>
</dbReference>
<dbReference type="SUPFAM" id="SSF55681">
    <property type="entry name" value="Class II aaRS and biotin synthetases"/>
    <property type="match status" value="1"/>
</dbReference>
<proteinExistence type="inferred from homology"/>
<keyword evidence="3 11" id="KW-0436">Ligase</keyword>
<dbReference type="InterPro" id="IPR002318">
    <property type="entry name" value="Ala-tRNA-lgiase_IIc"/>
</dbReference>
<keyword evidence="5 11" id="KW-0067">ATP-binding</keyword>
<feature type="binding site" evidence="11">
    <location>
        <position position="676"/>
    </location>
    <ligand>
        <name>Zn(2+)</name>
        <dbReference type="ChEBI" id="CHEBI:29105"/>
    </ligand>
</feature>
<comment type="caution">
    <text evidence="14">The sequence shown here is derived from an EMBL/GenBank/DDBJ whole genome shotgun (WGS) entry which is preliminary data.</text>
</comment>
<comment type="similarity">
    <text evidence="1 11">Belongs to the class-II aminoacyl-tRNA synthetase family.</text>
</comment>
<keyword evidence="11" id="KW-0479">Metal-binding</keyword>
<comment type="subcellular location">
    <subcellularLocation>
        <location evidence="11">Cytoplasm</location>
    </subcellularLocation>
</comment>
<dbReference type="PROSITE" id="PS50860">
    <property type="entry name" value="AA_TRNA_LIGASE_II_ALA"/>
    <property type="match status" value="1"/>
</dbReference>
<dbReference type="InterPro" id="IPR018163">
    <property type="entry name" value="Thr/Ala-tRNA-synth_IIc_edit"/>
</dbReference>
<dbReference type="InterPro" id="IPR050058">
    <property type="entry name" value="Ala-tRNA_ligase"/>
</dbReference>
<name>A0ABV9YTI7_9PSEU</name>
<evidence type="ECO:0000256" key="4">
    <source>
        <dbReference type="ARBA" id="ARBA00022741"/>
    </source>
</evidence>
<comment type="domain">
    <text evidence="11">Consists of three domains; the N-terminal catalytic domain, the editing domain and the C-terminal C-Ala domain. The editing domain removes incorrectly charged amino acids, while the C-Ala domain, along with tRNA(Ala), serves as a bridge to cooperatively bring together the editing and aminoacylation centers thus stimulating deacylation of misacylated tRNAs.</text>
</comment>
<keyword evidence="6 11" id="KW-0694">RNA-binding</keyword>
<dbReference type="Gene3D" id="3.30.980.10">
    <property type="entry name" value="Threonyl-trna Synthetase, Chain A, domain 2"/>
    <property type="match status" value="1"/>
</dbReference>
<evidence type="ECO:0000313" key="15">
    <source>
        <dbReference type="Proteomes" id="UP001595947"/>
    </source>
</evidence>
<dbReference type="Gene3D" id="3.30.930.10">
    <property type="entry name" value="Bira Bifunctional Protein, Domain 2"/>
    <property type="match status" value="1"/>
</dbReference>
<evidence type="ECO:0000256" key="2">
    <source>
        <dbReference type="ARBA" id="ARBA00022555"/>
    </source>
</evidence>
<keyword evidence="11" id="KW-0862">Zinc</keyword>
<comment type="cofactor">
    <cofactor evidence="11">
        <name>Zn(2+)</name>
        <dbReference type="ChEBI" id="CHEBI:29105"/>
    </cofactor>
    <text evidence="11">Binds 1 zinc ion per subunit.</text>
</comment>
<evidence type="ECO:0000256" key="11">
    <source>
        <dbReference type="HAMAP-Rule" id="MF_00036"/>
    </source>
</evidence>
<dbReference type="InterPro" id="IPR045864">
    <property type="entry name" value="aa-tRNA-synth_II/BPL/LPL"/>
</dbReference>
<feature type="domain" description="Alanyl-transfer RNA synthetases family profile" evidence="13">
    <location>
        <begin position="1"/>
        <end position="719"/>
    </location>
</feature>
<dbReference type="EMBL" id="JBHSIV010000060">
    <property type="protein sequence ID" value="MFC5066170.1"/>
    <property type="molecule type" value="Genomic_DNA"/>
</dbReference>
<protein>
    <recommendedName>
        <fullName evidence="11">Alanine--tRNA ligase</fullName>
        <ecNumber evidence="11">6.1.1.7</ecNumber>
    </recommendedName>
    <alternativeName>
        <fullName evidence="11">Alanyl-tRNA synthetase</fullName>
        <shortName evidence="11">AlaRS</shortName>
    </alternativeName>
</protein>
<evidence type="ECO:0000256" key="9">
    <source>
        <dbReference type="ARBA" id="ARBA00024779"/>
    </source>
</evidence>
<dbReference type="NCBIfam" id="TIGR00344">
    <property type="entry name" value="alaS"/>
    <property type="match status" value="1"/>
</dbReference>
<dbReference type="InterPro" id="IPR023033">
    <property type="entry name" value="Ala_tRNA_ligase_euk/bac"/>
</dbReference>
<dbReference type="SUPFAM" id="SSF50447">
    <property type="entry name" value="Translation proteins"/>
    <property type="match status" value="1"/>
</dbReference>
<keyword evidence="11" id="KW-0963">Cytoplasm</keyword>
<dbReference type="PRINTS" id="PR00980">
    <property type="entry name" value="TRNASYNTHALA"/>
</dbReference>
<evidence type="ECO:0000259" key="13">
    <source>
        <dbReference type="PROSITE" id="PS50860"/>
    </source>
</evidence>
<evidence type="ECO:0000313" key="14">
    <source>
        <dbReference type="EMBL" id="MFC5066170.1"/>
    </source>
</evidence>
<dbReference type="InterPro" id="IPR018162">
    <property type="entry name" value="Ala-tRNA-ligase_IIc_anticod-bd"/>
</dbReference>
<dbReference type="Proteomes" id="UP001595947">
    <property type="component" value="Unassembled WGS sequence"/>
</dbReference>
<dbReference type="SUPFAM" id="SSF101353">
    <property type="entry name" value="Putative anticodon-binding domain of alanyl-tRNA synthetase (AlaRS)"/>
    <property type="match status" value="1"/>
</dbReference>
<dbReference type="InterPro" id="IPR003156">
    <property type="entry name" value="DHHA1_dom"/>
</dbReference>
<evidence type="ECO:0000256" key="1">
    <source>
        <dbReference type="ARBA" id="ARBA00008226"/>
    </source>
</evidence>
<evidence type="ECO:0000256" key="6">
    <source>
        <dbReference type="ARBA" id="ARBA00022884"/>
    </source>
</evidence>
<dbReference type="Gene3D" id="3.10.310.40">
    <property type="match status" value="1"/>
</dbReference>
<comment type="catalytic activity">
    <reaction evidence="10 11">
        <text>tRNA(Ala) + L-alanine + ATP = L-alanyl-tRNA(Ala) + AMP + diphosphate</text>
        <dbReference type="Rhea" id="RHEA:12540"/>
        <dbReference type="Rhea" id="RHEA-COMP:9657"/>
        <dbReference type="Rhea" id="RHEA-COMP:9923"/>
        <dbReference type="ChEBI" id="CHEBI:30616"/>
        <dbReference type="ChEBI" id="CHEBI:33019"/>
        <dbReference type="ChEBI" id="CHEBI:57972"/>
        <dbReference type="ChEBI" id="CHEBI:78442"/>
        <dbReference type="ChEBI" id="CHEBI:78497"/>
        <dbReference type="ChEBI" id="CHEBI:456215"/>
        <dbReference type="EC" id="6.1.1.7"/>
    </reaction>
</comment>
<evidence type="ECO:0000256" key="8">
    <source>
        <dbReference type="ARBA" id="ARBA00023146"/>
    </source>
</evidence>
<dbReference type="Pfam" id="PF07973">
    <property type="entry name" value="tRNA_SAD"/>
    <property type="match status" value="1"/>
</dbReference>
<feature type="binding site" evidence="11">
    <location>
        <position position="577"/>
    </location>
    <ligand>
        <name>Zn(2+)</name>
        <dbReference type="ChEBI" id="CHEBI:29105"/>
    </ligand>
</feature>
<dbReference type="Pfam" id="PF02272">
    <property type="entry name" value="DHHA1"/>
    <property type="match status" value="1"/>
</dbReference>
<dbReference type="PANTHER" id="PTHR11777">
    <property type="entry name" value="ALANYL-TRNA SYNTHETASE"/>
    <property type="match status" value="1"/>
</dbReference>
<gene>
    <name evidence="11 14" type="primary">alaS</name>
    <name evidence="14" type="ORF">ACFPBZ_28455</name>
</gene>
<evidence type="ECO:0000256" key="5">
    <source>
        <dbReference type="ARBA" id="ARBA00022840"/>
    </source>
</evidence>
<feature type="binding site" evidence="11">
    <location>
        <position position="573"/>
    </location>
    <ligand>
        <name>Zn(2+)</name>
        <dbReference type="ChEBI" id="CHEBI:29105"/>
    </ligand>
</feature>
<evidence type="ECO:0000256" key="7">
    <source>
        <dbReference type="ARBA" id="ARBA00022917"/>
    </source>
</evidence>
<dbReference type="HAMAP" id="MF_00036_B">
    <property type="entry name" value="Ala_tRNA_synth_B"/>
    <property type="match status" value="1"/>
</dbReference>
<dbReference type="Gene3D" id="2.40.30.130">
    <property type="match status" value="1"/>
</dbReference>
<evidence type="ECO:0000256" key="10">
    <source>
        <dbReference type="ARBA" id="ARBA00048300"/>
    </source>
</evidence>
<dbReference type="CDD" id="cd00673">
    <property type="entry name" value="AlaRS_core"/>
    <property type="match status" value="1"/>
</dbReference>
<feature type="binding site" evidence="11">
    <location>
        <position position="680"/>
    </location>
    <ligand>
        <name>Zn(2+)</name>
        <dbReference type="ChEBI" id="CHEBI:29105"/>
    </ligand>
</feature>
<dbReference type="EC" id="6.1.1.7" evidence="11"/>
<keyword evidence="4 11" id="KW-0547">Nucleotide-binding</keyword>
<reference evidence="15" key="1">
    <citation type="journal article" date="2019" name="Int. J. Syst. Evol. Microbiol.">
        <title>The Global Catalogue of Microorganisms (GCM) 10K type strain sequencing project: providing services to taxonomists for standard genome sequencing and annotation.</title>
        <authorList>
            <consortium name="The Broad Institute Genomics Platform"/>
            <consortium name="The Broad Institute Genome Sequencing Center for Infectious Disease"/>
            <person name="Wu L."/>
            <person name="Ma J."/>
        </authorList>
    </citation>
    <scope>NUCLEOTIDE SEQUENCE [LARGE SCALE GENOMIC DNA]</scope>
    <source>
        <strain evidence="15">CGMCC 4.7093</strain>
    </source>
</reference>
<keyword evidence="7 11" id="KW-0648">Protein biosynthesis</keyword>
<organism evidence="14 15">
    <name type="scientific">Actinomycetospora atypica</name>
    <dbReference type="NCBI Taxonomy" id="1290095"/>
    <lineage>
        <taxon>Bacteria</taxon>
        <taxon>Bacillati</taxon>
        <taxon>Actinomycetota</taxon>
        <taxon>Actinomycetes</taxon>
        <taxon>Pseudonocardiales</taxon>
        <taxon>Pseudonocardiaceae</taxon>
        <taxon>Actinomycetospora</taxon>
    </lineage>
</organism>
<sequence length="898" mass="95672">MQTHEIRRRFLAHFENAGHTPVPSASLILDDPTLLFVNAGMVQFKPYFLGEAPAPFATATSVQKCVRTGDIENVGHTTRHNTFFQMAGNFSFGDYFKEGAIRHAWSLITSSQDDGGYGFDPERIWVTVYESDDEAERIWHDVIGLPTERIQRRDGRDNYWDMGIPGPGGPCSEIYYDRGPEYGVEGGPVADEDRYLEIWNLVFMQDVRGTESPKYGAAPVGELPQKNIDTGLGVERVAFLLQGVDNVYETDLVRPVIERVEQLSGRSYARGTDEDGVRFRVIADHVRTATMIIGDGAVPGNEGRGYVLRRLLRRVVRNARLLGITEPVLVDLVGVVRDAMSPSYPEIATSYERIAAVVRREEEAFLATLATGSRIFESAVADTRASGATTLPGASAFALHDTYGFPIDLTLEMAAEAGLDVDEGAFRGLMDEQRARAKADSAARKHGGADASAYREILDRAGLTDFLGYVDQQADARVVGLVVDGVGVPAATEGDAVEVMLDRTPFYAEGGGQQADTGRLTGDGFAVEVTDVQTPVPGLSVHRGRVVYGEITRDAPVSAQIDMERRSAISRSHTATHLVHAGMRKALGDSAAQAGSLNAPGRLRFDFTSPEGAVPTSVLADVEDEVNSVLLGDDEVRAFVTNMEEARRLGAVALFGEKYGDAVRIVEVGDYSRELCGGTHVGRAGQLGLVKLLSEGSVGSGVRRVEALVGIDAFRFLAREHVLVNQLSEQFRAQPEELPERISGIVERLRAAEKELENVRAREVLSSAGALADGADDVGGIALVATRTPDGVGGGDLRSLASDVRGRLGDRPGVVALFAPDGEKVSFVVATTATARDRGLAAGDLVKAFAPAVGGRGGGKADLAQGGGTPSGGPAGVDAGIGAAIDALRQQVATAAGS</sequence>
<accession>A0ABV9YTI7</accession>
<dbReference type="Gene3D" id="3.30.54.20">
    <property type="match status" value="1"/>
</dbReference>
<keyword evidence="2 11" id="KW-0820">tRNA-binding</keyword>
<dbReference type="Pfam" id="PF01411">
    <property type="entry name" value="tRNA-synt_2c"/>
    <property type="match status" value="1"/>
</dbReference>
<dbReference type="GO" id="GO:0004813">
    <property type="term" value="F:alanine-tRNA ligase activity"/>
    <property type="evidence" value="ECO:0007669"/>
    <property type="project" value="UniProtKB-EC"/>
</dbReference>
<feature type="region of interest" description="Disordered" evidence="12">
    <location>
        <begin position="854"/>
        <end position="875"/>
    </location>
</feature>
<keyword evidence="8 11" id="KW-0030">Aminoacyl-tRNA synthetase</keyword>